<keyword evidence="3" id="KW-0819">tRNA processing</keyword>
<keyword evidence="2 3" id="KW-0413">Isomerase</keyword>
<comment type="function">
    <text evidence="3">Could be responsible for synthesis of pseudouridine from uracil-13 in transfer RNAs.</text>
</comment>
<dbReference type="Gene3D" id="3.30.2350.20">
    <property type="entry name" value="TruD, catalytic domain"/>
    <property type="match status" value="1"/>
</dbReference>
<comment type="catalytic activity">
    <reaction evidence="3">
        <text>uridine(13) in tRNA = pseudouridine(13) in tRNA</text>
        <dbReference type="Rhea" id="RHEA:42540"/>
        <dbReference type="Rhea" id="RHEA-COMP:10105"/>
        <dbReference type="Rhea" id="RHEA-COMP:10106"/>
        <dbReference type="ChEBI" id="CHEBI:65314"/>
        <dbReference type="ChEBI" id="CHEBI:65315"/>
        <dbReference type="EC" id="5.4.99.27"/>
    </reaction>
</comment>
<evidence type="ECO:0000256" key="2">
    <source>
        <dbReference type="ARBA" id="ARBA00023235"/>
    </source>
</evidence>
<dbReference type="EC" id="5.4.99.27" evidence="3"/>
<evidence type="ECO:0000256" key="1">
    <source>
        <dbReference type="ARBA" id="ARBA00007953"/>
    </source>
</evidence>
<comment type="similarity">
    <text evidence="1 3">Belongs to the pseudouridine synthase TruD family.</text>
</comment>
<dbReference type="Pfam" id="PF01142">
    <property type="entry name" value="TruD"/>
    <property type="match status" value="1"/>
</dbReference>
<evidence type="ECO:0000256" key="3">
    <source>
        <dbReference type="HAMAP-Rule" id="MF_01082"/>
    </source>
</evidence>
<name>A0A7C3YPB6_9EURY</name>
<dbReference type="Gene3D" id="3.30.70.3160">
    <property type="match status" value="1"/>
</dbReference>
<sequence>MIEEKIGIKAYITSERGIGGKIKESPEYFRVEEIAEIKLNSGYYLILKVEKKNWDTLNFIRILSNVLGISRKRIGFAGTKDKRSVSIQYFSISKPDEKMIEKLKKIKLKDAKIEIVGFSPKRIDLGDLIGNKFQILVKDITRDGEAIEKIREELKEKGIPNFFGKQRFGTLRYITHEVGKQIVLKNYEEAFWIYVAKPVETENEEIGKIREDLWNEREPVIGLREFPKHLIYERTLLQKLREGKSELEALLSLPKSLKMMFVHAYQSYIFNLLLSERIIEFKTLKKIDLNDFVDFKTVRGHVIPAEEISVVSSFNRRRVEFLLSNGYAFLALPLPGYETKLVGWCGEKLKDLLEAEGVKLEDFKGEYPEFTSKGGFRVADIPFDFKNLRYEVRNRDAEFEFFLPKGCFATTFLREFLKEE</sequence>
<dbReference type="InterPro" id="IPR011760">
    <property type="entry name" value="PsdUridine_synth_TruD_insert"/>
</dbReference>
<proteinExistence type="inferred from homology"/>
<dbReference type="GO" id="GO:0031119">
    <property type="term" value="P:tRNA pseudouridine synthesis"/>
    <property type="evidence" value="ECO:0007669"/>
    <property type="project" value="UniProtKB-UniRule"/>
</dbReference>
<dbReference type="PANTHER" id="PTHR13326:SF21">
    <property type="entry name" value="PSEUDOURIDYLATE SYNTHASE PUS7L"/>
    <property type="match status" value="1"/>
</dbReference>
<dbReference type="InterPro" id="IPR020103">
    <property type="entry name" value="PsdUridine_synth_cat_dom_sf"/>
</dbReference>
<dbReference type="Gene3D" id="1.10.1510.30">
    <property type="match status" value="1"/>
</dbReference>
<evidence type="ECO:0000259" key="4">
    <source>
        <dbReference type="PROSITE" id="PS50984"/>
    </source>
</evidence>
<dbReference type="InterPro" id="IPR042214">
    <property type="entry name" value="TruD_catalytic"/>
</dbReference>
<dbReference type="HAMAP" id="MF_01082">
    <property type="entry name" value="TruD"/>
    <property type="match status" value="1"/>
</dbReference>
<dbReference type="PROSITE" id="PS50984">
    <property type="entry name" value="TRUD"/>
    <property type="match status" value="1"/>
</dbReference>
<organism evidence="5">
    <name type="scientific">Geoglobus ahangari</name>
    <dbReference type="NCBI Taxonomy" id="113653"/>
    <lineage>
        <taxon>Archaea</taxon>
        <taxon>Methanobacteriati</taxon>
        <taxon>Methanobacteriota</taxon>
        <taxon>Archaeoglobi</taxon>
        <taxon>Archaeoglobales</taxon>
        <taxon>Archaeoglobaceae</taxon>
        <taxon>Geoglobus</taxon>
    </lineage>
</organism>
<feature type="domain" description="TRUD" evidence="4">
    <location>
        <begin position="158"/>
        <end position="382"/>
    </location>
</feature>
<evidence type="ECO:0000313" key="5">
    <source>
        <dbReference type="EMBL" id="HGE66726.1"/>
    </source>
</evidence>
<comment type="caution">
    <text evidence="5">The sequence shown here is derived from an EMBL/GenBank/DDBJ whole genome shotgun (WGS) entry which is preliminary data.</text>
</comment>
<dbReference type="GO" id="GO:0003723">
    <property type="term" value="F:RNA binding"/>
    <property type="evidence" value="ECO:0007669"/>
    <property type="project" value="InterPro"/>
</dbReference>
<feature type="active site" description="Nucleophile" evidence="3">
    <location>
        <position position="81"/>
    </location>
</feature>
<reference evidence="5" key="1">
    <citation type="journal article" date="2020" name="mSystems">
        <title>Genome- and Community-Level Interaction Insights into Carbon Utilization and Element Cycling Functions of Hydrothermarchaeota in Hydrothermal Sediment.</title>
        <authorList>
            <person name="Zhou Z."/>
            <person name="Liu Y."/>
            <person name="Xu W."/>
            <person name="Pan J."/>
            <person name="Luo Z.H."/>
            <person name="Li M."/>
        </authorList>
    </citation>
    <scope>NUCLEOTIDE SEQUENCE [LARGE SCALE GENOMIC DNA]</scope>
    <source>
        <strain evidence="5">SpSt-97</strain>
    </source>
</reference>
<dbReference type="SUPFAM" id="SSF55120">
    <property type="entry name" value="Pseudouridine synthase"/>
    <property type="match status" value="1"/>
</dbReference>
<protein>
    <recommendedName>
        <fullName evidence="3">Probable tRNA pseudouridine synthase D</fullName>
        <ecNumber evidence="3">5.4.99.27</ecNumber>
    </recommendedName>
    <alternativeName>
        <fullName evidence="3">tRNA pseudouridine(13) synthase</fullName>
    </alternativeName>
    <alternativeName>
        <fullName evidence="3">tRNA pseudouridylate synthase D</fullName>
    </alternativeName>
    <alternativeName>
        <fullName evidence="3">tRNA-uridine isomerase D</fullName>
    </alternativeName>
</protein>
<dbReference type="AlphaFoldDB" id="A0A7C3YPB6"/>
<dbReference type="PANTHER" id="PTHR13326">
    <property type="entry name" value="TRNA PSEUDOURIDINE SYNTHASE D"/>
    <property type="match status" value="1"/>
</dbReference>
<dbReference type="GO" id="GO:0160150">
    <property type="term" value="F:tRNA pseudouridine(13) synthase activity"/>
    <property type="evidence" value="ECO:0007669"/>
    <property type="project" value="UniProtKB-EC"/>
</dbReference>
<accession>A0A7C3YPB6</accession>
<dbReference type="PIRSF" id="PIRSF037016">
    <property type="entry name" value="Pseudouridin_synth_euk_prd"/>
    <property type="match status" value="1"/>
</dbReference>
<dbReference type="NCBIfam" id="TIGR00094">
    <property type="entry name" value="tRNA_TruD_broad"/>
    <property type="match status" value="1"/>
</dbReference>
<dbReference type="EMBL" id="DTPI01000032">
    <property type="protein sequence ID" value="HGE66726.1"/>
    <property type="molecule type" value="Genomic_DNA"/>
</dbReference>
<gene>
    <name evidence="3 5" type="primary">truD</name>
    <name evidence="5" type="ORF">ENX77_06400</name>
</gene>
<dbReference type="InterPro" id="IPR001656">
    <property type="entry name" value="PsdUridine_synth_TruD"/>
</dbReference>